<dbReference type="RefSeq" id="YP_007417805.1">
    <property type="nucleotide sequence ID" value="NC_020231.1"/>
</dbReference>
<evidence type="ECO:0000313" key="2">
    <source>
        <dbReference type="EMBL" id="AGE11509.1"/>
    </source>
</evidence>
<dbReference type="EMBL" id="KC503762">
    <property type="protein sequence ID" value="AGE11509.1"/>
    <property type="molecule type" value="Genomic_DNA"/>
</dbReference>
<evidence type="ECO:0000313" key="5">
    <source>
        <dbReference type="Proteomes" id="UP000132784"/>
    </source>
</evidence>
<sequence length="492" mass="56023">MDCPLDNIYDDMDLADICPFDPVNSSEQLYTDAEHETDEPQHPEPVNTQKINLKPFKFYESRMRQAIDSYNGQETVSFEARYYNDRIYFTAPILDHNYGAKAPKLYGWANIVTPSVHTDDLFFLLVSADGKGVTCQPTITRGGLVSILMVYTTGNTPRHNPESFIILSELVMLPFIPFDVPEHVSCFSLQEEPCDPIVEKLTRMAGWGTFTQENGGIVIHAHNLFWKIQRVYSLGKRRLTYYSAAFIADPQGCDVSPGTRWLTPNNITFDSGAFKFSMNLDSLSITKHCYPRVVGIVSTTCCDPPEDYKSPFVFPKSVKFRIVIPELPSPWQIVFTRNPKLFLSGDSLNMNTRLLNEPNLKTITVHAPYDIYFVDSGRRCVRYDICYTSPNGMFIVSSPNNQSAHAFHTAMDLWKRDTPLKVTLWSNNDHLVVPHGSPIATLYYVRCRDGTLPVLSDTATFRMRRDADEQKYFLGGFMLPKENFIQSDTQPQ</sequence>
<name>E9RH47_GPCMV</name>
<evidence type="ECO:0000313" key="4">
    <source>
        <dbReference type="Proteomes" id="UP000102041"/>
    </source>
</evidence>
<accession>E9RH47</accession>
<dbReference type="KEGG" id="vg:14536632"/>
<dbReference type="OrthoDB" id="2359at10239"/>
<organism evidence="3 4">
    <name type="scientific">Guinea pig cytomegalovirus (strain 22122)</name>
    <name type="common">GPCMV</name>
    <dbReference type="NCBI Taxonomy" id="103920"/>
    <lineage>
        <taxon>Viruses</taxon>
        <taxon>Duplodnaviria</taxon>
        <taxon>Heunggongvirae</taxon>
        <taxon>Peploviricota</taxon>
        <taxon>Herviviricetes</taxon>
        <taxon>Herpesvirales</taxon>
        <taxon>Orthoherpesviridae</taxon>
        <taxon>Betaherpesvirinae</taxon>
        <taxon>Quwivirus</taxon>
        <taxon>Quwivirus caviidbeta2</taxon>
    </lineage>
</organism>
<comment type="similarity">
    <text evidence="1">Belongs to the herpesviridae U10 family.</text>
</comment>
<organismHost>
    <name type="scientific">Cavia porcellus</name>
    <name type="common">Guinea pig</name>
    <dbReference type="NCBI Taxonomy" id="10141"/>
</organismHost>
<dbReference type="InterPro" id="IPR007578">
    <property type="entry name" value="Herpes_U10"/>
</dbReference>
<keyword evidence="5" id="KW-1185">Reference proteome</keyword>
<dbReference type="Proteomes" id="UP000132784">
    <property type="component" value="Segment"/>
</dbReference>
<evidence type="ECO:0000313" key="3">
    <source>
        <dbReference type="EMBL" id="BAJ78499.1"/>
    </source>
</evidence>
<dbReference type="Pfam" id="PF04489">
    <property type="entry name" value="DUF570"/>
    <property type="match status" value="1"/>
</dbReference>
<dbReference type="GeneID" id="14536632"/>
<dbReference type="EMBL" id="AB592928">
    <property type="protein sequence ID" value="BAJ78499.1"/>
    <property type="molecule type" value="Genomic_DNA"/>
</dbReference>
<proteinExistence type="inferred from homology"/>
<reference evidence="3 4" key="1">
    <citation type="journal article" date="2011" name="J. Gen. Virol.">
        <title>Re-evaluation of the genome sequence of guinea pig cytomegalovirus.</title>
        <authorList>
            <person name="Kanai K."/>
            <person name="Yamada S."/>
            <person name="Yamamoto Y."/>
            <person name="Fukui Y."/>
            <person name="Kurane I."/>
            <person name="Inoue N."/>
        </authorList>
    </citation>
    <scope>NUCLEOTIDE SEQUENCE [LARGE SCALE GENOMIC DNA]</scope>
    <source>
        <strain evidence="3">22122</strain>
    </source>
</reference>
<gene>
    <name evidence="3" type="primary">GP31</name>
</gene>
<reference evidence="2 5" key="2">
    <citation type="journal article" date="2013" name="Genome Announc.">
        <title>Complete genome sequence of pathogenic Guinea pig cytomegalovirus from salivary gland homogenates of infected animals.</title>
        <authorList>
            <person name="Yang D."/>
            <person name="Tamburro K."/>
            <person name="Dittmer D."/>
            <person name="Cui X."/>
            <person name="McVoy M.A."/>
            <person name="Hernandez-Alvarado N."/>
            <person name="Schleiss M.R."/>
        </authorList>
    </citation>
    <scope>NUCLEOTIDE SEQUENCE [LARGE SCALE GENOMIC DNA]</scope>
    <source>
        <strain evidence="2">21222</strain>
    </source>
</reference>
<dbReference type="Proteomes" id="UP000102041">
    <property type="component" value="Segment"/>
</dbReference>
<evidence type="ECO:0000256" key="1">
    <source>
        <dbReference type="ARBA" id="ARBA00009338"/>
    </source>
</evidence>
<protein>
    <submittedName>
        <fullName evidence="2 3">GP31</fullName>
    </submittedName>
</protein>